<feature type="compositionally biased region" description="Basic and acidic residues" evidence="1">
    <location>
        <begin position="20"/>
        <end position="31"/>
    </location>
</feature>
<dbReference type="AlphaFoldDB" id="A0A8H3UHX7"/>
<feature type="compositionally biased region" description="Gly residues" evidence="1">
    <location>
        <begin position="80"/>
        <end position="97"/>
    </location>
</feature>
<evidence type="ECO:0000256" key="1">
    <source>
        <dbReference type="SAM" id="MobiDB-lite"/>
    </source>
</evidence>
<reference evidence="3 4" key="1">
    <citation type="submission" date="2018-12" db="EMBL/GenBank/DDBJ databases">
        <title>Venturia inaequalis Genome Resource.</title>
        <authorList>
            <person name="Lichtner F.J."/>
        </authorList>
    </citation>
    <scope>NUCLEOTIDE SEQUENCE [LARGE SCALE GENOMIC DNA]</scope>
    <source>
        <strain evidence="3 4">120213</strain>
    </source>
</reference>
<dbReference type="EMBL" id="WNWS01000348">
    <property type="protein sequence ID" value="KAE9969975.1"/>
    <property type="molecule type" value="Genomic_DNA"/>
</dbReference>
<accession>A0A8H3UHX7</accession>
<feature type="chain" id="PRO_5033986120" evidence="2">
    <location>
        <begin position="17"/>
        <end position="161"/>
    </location>
</feature>
<protein>
    <submittedName>
        <fullName evidence="3">Uncharacterized protein</fullName>
    </submittedName>
</protein>
<evidence type="ECO:0000256" key="2">
    <source>
        <dbReference type="SAM" id="SignalP"/>
    </source>
</evidence>
<sequence>MRIPTCLLLLPVLVVARNPDKRQLTPDRTGEPAEPPPAPPPSMVMVKGGIMAAGPSMVSTGKGSTGVTKGPIGMNYRGTSMGGGSTGGGRGGGGGGDPSHEGRSLGRKAKMVAMKPSVIPLGNTAPTKPGEEALNAPQLAFLALLEHTFNTSVFYCRRQCG</sequence>
<feature type="signal peptide" evidence="2">
    <location>
        <begin position="1"/>
        <end position="16"/>
    </location>
</feature>
<dbReference type="Proteomes" id="UP000447873">
    <property type="component" value="Unassembled WGS sequence"/>
</dbReference>
<gene>
    <name evidence="3" type="ORF">EG328_006537</name>
</gene>
<evidence type="ECO:0000313" key="3">
    <source>
        <dbReference type="EMBL" id="KAE9969975.1"/>
    </source>
</evidence>
<keyword evidence="2" id="KW-0732">Signal</keyword>
<feature type="region of interest" description="Disordered" evidence="1">
    <location>
        <begin position="20"/>
        <end position="41"/>
    </location>
</feature>
<feature type="region of interest" description="Disordered" evidence="1">
    <location>
        <begin position="80"/>
        <end position="104"/>
    </location>
</feature>
<comment type="caution">
    <text evidence="3">The sequence shown here is derived from an EMBL/GenBank/DDBJ whole genome shotgun (WGS) entry which is preliminary data.</text>
</comment>
<proteinExistence type="predicted"/>
<evidence type="ECO:0000313" key="4">
    <source>
        <dbReference type="Proteomes" id="UP000447873"/>
    </source>
</evidence>
<name>A0A8H3UHX7_VENIN</name>
<organism evidence="3 4">
    <name type="scientific">Venturia inaequalis</name>
    <name type="common">Apple scab fungus</name>
    <dbReference type="NCBI Taxonomy" id="5025"/>
    <lineage>
        <taxon>Eukaryota</taxon>
        <taxon>Fungi</taxon>
        <taxon>Dikarya</taxon>
        <taxon>Ascomycota</taxon>
        <taxon>Pezizomycotina</taxon>
        <taxon>Dothideomycetes</taxon>
        <taxon>Pleosporomycetidae</taxon>
        <taxon>Venturiales</taxon>
        <taxon>Venturiaceae</taxon>
        <taxon>Venturia</taxon>
    </lineage>
</organism>